<dbReference type="Proteomes" id="UP001497516">
    <property type="component" value="Chromosome 2"/>
</dbReference>
<sequence>MRLYLCFLSPGLRELADANRPKKKKAGRTVRPGDASPSAAATTIDLSATPQDQSPARPSRAAGASSIPAARGAGKRLMERGVPEATSKRAKVSSPRVKVGEKHGPASKRSTKSGSVAVSPLATTDTEAAELAFHTISEQLEMPNEYTATSSESNRRLAGTASQFFFGAQIWFSQIILMNDRLSKTVDDNAVEIANLKKSLSDGRGALMEELRPQIEKSFTEQLARKDQDLAEEKKAVKAACAEKSRLEGMLQKSRAIEKTLLEEQDALRKEVDALKLEKASLLEDREAAGPAYLNSVEFLAYDKAKYKEVVGNVVAAIRHLIREECPDVAWDADRVWDAIRHWSSSDVNSEADDSAEDEAGGR</sequence>
<evidence type="ECO:0000313" key="3">
    <source>
        <dbReference type="EMBL" id="CAL1370143.1"/>
    </source>
</evidence>
<feature type="region of interest" description="Disordered" evidence="2">
    <location>
        <begin position="17"/>
        <end position="119"/>
    </location>
</feature>
<protein>
    <submittedName>
        <fullName evidence="3">Uncharacterized protein</fullName>
    </submittedName>
</protein>
<feature type="compositionally biased region" description="Low complexity" evidence="2">
    <location>
        <begin position="55"/>
        <end position="72"/>
    </location>
</feature>
<organism evidence="3 4">
    <name type="scientific">Linum trigynum</name>
    <dbReference type="NCBI Taxonomy" id="586398"/>
    <lineage>
        <taxon>Eukaryota</taxon>
        <taxon>Viridiplantae</taxon>
        <taxon>Streptophyta</taxon>
        <taxon>Embryophyta</taxon>
        <taxon>Tracheophyta</taxon>
        <taxon>Spermatophyta</taxon>
        <taxon>Magnoliopsida</taxon>
        <taxon>eudicotyledons</taxon>
        <taxon>Gunneridae</taxon>
        <taxon>Pentapetalae</taxon>
        <taxon>rosids</taxon>
        <taxon>fabids</taxon>
        <taxon>Malpighiales</taxon>
        <taxon>Linaceae</taxon>
        <taxon>Linum</taxon>
    </lineage>
</organism>
<dbReference type="AlphaFoldDB" id="A0AAV2D9B5"/>
<feature type="compositionally biased region" description="Polar residues" evidence="2">
    <location>
        <begin position="39"/>
        <end position="54"/>
    </location>
</feature>
<evidence type="ECO:0000256" key="2">
    <source>
        <dbReference type="SAM" id="MobiDB-lite"/>
    </source>
</evidence>
<gene>
    <name evidence="3" type="ORF">LTRI10_LOCUS12381</name>
</gene>
<name>A0AAV2D9B5_9ROSI</name>
<reference evidence="3 4" key="1">
    <citation type="submission" date="2024-04" db="EMBL/GenBank/DDBJ databases">
        <authorList>
            <person name="Fracassetti M."/>
        </authorList>
    </citation>
    <scope>NUCLEOTIDE SEQUENCE [LARGE SCALE GENOMIC DNA]</scope>
</reference>
<keyword evidence="4" id="KW-1185">Reference proteome</keyword>
<dbReference type="EMBL" id="OZ034815">
    <property type="protein sequence ID" value="CAL1370143.1"/>
    <property type="molecule type" value="Genomic_DNA"/>
</dbReference>
<evidence type="ECO:0000313" key="4">
    <source>
        <dbReference type="Proteomes" id="UP001497516"/>
    </source>
</evidence>
<evidence type="ECO:0000256" key="1">
    <source>
        <dbReference type="SAM" id="Coils"/>
    </source>
</evidence>
<feature type="coiled-coil region" evidence="1">
    <location>
        <begin position="258"/>
        <end position="285"/>
    </location>
</feature>
<proteinExistence type="predicted"/>
<accession>A0AAV2D9B5</accession>
<keyword evidence="1" id="KW-0175">Coiled coil</keyword>